<dbReference type="STRING" id="34097.SAMN02745150_00285"/>
<organism evidence="2 3">
    <name type="scientific">Brevinema andersonii</name>
    <dbReference type="NCBI Taxonomy" id="34097"/>
    <lineage>
        <taxon>Bacteria</taxon>
        <taxon>Pseudomonadati</taxon>
        <taxon>Spirochaetota</taxon>
        <taxon>Spirochaetia</taxon>
        <taxon>Brevinematales</taxon>
        <taxon>Brevinemataceae</taxon>
        <taxon>Brevinema</taxon>
    </lineage>
</organism>
<dbReference type="PROSITE" id="PS50005">
    <property type="entry name" value="TPR"/>
    <property type="match status" value="2"/>
</dbReference>
<proteinExistence type="predicted"/>
<dbReference type="Proteomes" id="UP000240042">
    <property type="component" value="Unassembled WGS sequence"/>
</dbReference>
<protein>
    <submittedName>
        <fullName evidence="2">Tetratricopeptide repeat-containing protein</fullName>
    </submittedName>
</protein>
<feature type="repeat" description="TPR" evidence="1">
    <location>
        <begin position="169"/>
        <end position="202"/>
    </location>
</feature>
<evidence type="ECO:0000313" key="3">
    <source>
        <dbReference type="Proteomes" id="UP000240042"/>
    </source>
</evidence>
<dbReference type="PANTHER" id="PTHR12558:SF13">
    <property type="entry name" value="CELL DIVISION CYCLE PROTEIN 27 HOMOLOG"/>
    <property type="match status" value="1"/>
</dbReference>
<evidence type="ECO:0000256" key="1">
    <source>
        <dbReference type="PROSITE-ProRule" id="PRU00339"/>
    </source>
</evidence>
<reference evidence="3" key="1">
    <citation type="submission" date="2016-10" db="EMBL/GenBank/DDBJ databases">
        <authorList>
            <person name="Varghese N."/>
            <person name="Submissions S."/>
        </authorList>
    </citation>
    <scope>NUCLEOTIDE SEQUENCE [LARGE SCALE GENOMIC DNA]</scope>
    <source>
        <strain evidence="3">ATCC 43811</strain>
    </source>
</reference>
<sequence length="461" mass="53592">MTEILLTLAASTVILTILAVIVQLVIIEPGFVHKVEFLVESKNLDEAETLVKAYLKKNHQDPIANYWLGEIYRLSGKKKDAAGIFEALLKKNFSRYKDYYKNMLFYLANFYKEENVPEIAFNYIDQLVHMDSSNSDYYLLMSEILLQMQNPHQALVPLSKALGIDKNNIKAWQLYADTNFDIGNLQEAYTSYSYLIKLEPQAPTTWYRLGETCEKKHEISKAICFYLKAEQFKNPQIEFLAAMKLGKLYKDQEEIYSAIQALERGLIVAKPEVASTSQILLLHYELAELYITIQDFDKAIIQWEYIMHIDPNYLDVKRKLQEFSSIRLSDFFKDLLTKTDKALIETTHEFVKKFKYTIDNYKTFGQDIITVTASETTGKWRDTKRAKTLFMFWCSSDPLPENAILRALQTQKTDNFSRIIVISTGPVLSEVRNTLSRRSIDFYDKDNIQNLMQAFNITEHL</sequence>
<dbReference type="SUPFAM" id="SSF48452">
    <property type="entry name" value="TPR-like"/>
    <property type="match status" value="2"/>
</dbReference>
<dbReference type="EMBL" id="FOKY01000001">
    <property type="protein sequence ID" value="SFB69579.1"/>
    <property type="molecule type" value="Genomic_DNA"/>
</dbReference>
<gene>
    <name evidence="2" type="ORF">SAMN02745150_00285</name>
</gene>
<keyword evidence="1" id="KW-0802">TPR repeat</keyword>
<dbReference type="RefSeq" id="WP_092317592.1">
    <property type="nucleotide sequence ID" value="NZ_FOKY01000001.1"/>
</dbReference>
<dbReference type="InterPro" id="IPR019734">
    <property type="entry name" value="TPR_rpt"/>
</dbReference>
<dbReference type="AlphaFoldDB" id="A0A1I1D3J4"/>
<dbReference type="OrthoDB" id="366548at2"/>
<dbReference type="PANTHER" id="PTHR12558">
    <property type="entry name" value="CELL DIVISION CYCLE 16,23,27"/>
    <property type="match status" value="1"/>
</dbReference>
<name>A0A1I1D3J4_BREAD</name>
<dbReference type="SMART" id="SM00028">
    <property type="entry name" value="TPR"/>
    <property type="match status" value="5"/>
</dbReference>
<accession>A0A1I1D3J4</accession>
<dbReference type="Gene3D" id="1.25.40.10">
    <property type="entry name" value="Tetratricopeptide repeat domain"/>
    <property type="match status" value="1"/>
</dbReference>
<evidence type="ECO:0000313" key="2">
    <source>
        <dbReference type="EMBL" id="SFB69579.1"/>
    </source>
</evidence>
<feature type="repeat" description="TPR" evidence="1">
    <location>
        <begin position="280"/>
        <end position="313"/>
    </location>
</feature>
<keyword evidence="3" id="KW-1185">Reference proteome</keyword>
<dbReference type="InterPro" id="IPR011990">
    <property type="entry name" value="TPR-like_helical_dom_sf"/>
</dbReference>
<dbReference type="Pfam" id="PF13432">
    <property type="entry name" value="TPR_16"/>
    <property type="match status" value="1"/>
</dbReference>
<dbReference type="Pfam" id="PF12895">
    <property type="entry name" value="ANAPC3"/>
    <property type="match status" value="1"/>
</dbReference>
<dbReference type="GO" id="GO:0051301">
    <property type="term" value="P:cell division"/>
    <property type="evidence" value="ECO:0007669"/>
    <property type="project" value="TreeGrafter"/>
</dbReference>